<dbReference type="Pfam" id="PF13040">
    <property type="entry name" value="Fur_reg_FbpB"/>
    <property type="match status" value="1"/>
</dbReference>
<dbReference type="Proteomes" id="UP000030401">
    <property type="component" value="Unassembled WGS sequence"/>
</dbReference>
<dbReference type="RefSeq" id="WP_156965189.1">
    <property type="nucleotide sequence ID" value="NZ_AVPG01000006.1"/>
</dbReference>
<dbReference type="AlphaFoldDB" id="A0A0A5G375"/>
<organism evidence="1 2">
    <name type="scientific">Pontibacillus litoralis JSM 072002</name>
    <dbReference type="NCBI Taxonomy" id="1385512"/>
    <lineage>
        <taxon>Bacteria</taxon>
        <taxon>Bacillati</taxon>
        <taxon>Bacillota</taxon>
        <taxon>Bacilli</taxon>
        <taxon>Bacillales</taxon>
        <taxon>Bacillaceae</taxon>
        <taxon>Pontibacillus</taxon>
    </lineage>
</organism>
<dbReference type="eggNOG" id="ENOG5030CE2">
    <property type="taxonomic scope" value="Bacteria"/>
</dbReference>
<evidence type="ECO:0000313" key="1">
    <source>
        <dbReference type="EMBL" id="KGX87556.1"/>
    </source>
</evidence>
<protein>
    <recommendedName>
        <fullName evidence="3">FbpB family small basic protein</fullName>
    </recommendedName>
</protein>
<keyword evidence="2" id="KW-1185">Reference proteome</keyword>
<dbReference type="EMBL" id="AVPG01000006">
    <property type="protein sequence ID" value="KGX87556.1"/>
    <property type="molecule type" value="Genomic_DNA"/>
</dbReference>
<dbReference type="InterPro" id="IPR025004">
    <property type="entry name" value="SenN/SenS"/>
</dbReference>
<name>A0A0A5G375_9BACI</name>
<dbReference type="OrthoDB" id="2691917at2"/>
<sequence>MSRKKKLSFEELIAVNRKHIIADQKLMDQIEKKIEKRMNDTLSR</sequence>
<accession>A0A0A5G375</accession>
<evidence type="ECO:0000313" key="2">
    <source>
        <dbReference type="Proteomes" id="UP000030401"/>
    </source>
</evidence>
<dbReference type="STRING" id="1385512.N784_15020"/>
<proteinExistence type="predicted"/>
<reference evidence="1 2" key="1">
    <citation type="submission" date="2013-08" db="EMBL/GenBank/DDBJ databases">
        <authorList>
            <person name="Huang J."/>
            <person name="Wang G."/>
        </authorList>
    </citation>
    <scope>NUCLEOTIDE SEQUENCE [LARGE SCALE GENOMIC DNA]</scope>
    <source>
        <strain evidence="1 2">JSM 072002</strain>
    </source>
</reference>
<evidence type="ECO:0008006" key="3">
    <source>
        <dbReference type="Google" id="ProtNLM"/>
    </source>
</evidence>
<comment type="caution">
    <text evidence="1">The sequence shown here is derived from an EMBL/GenBank/DDBJ whole genome shotgun (WGS) entry which is preliminary data.</text>
</comment>
<gene>
    <name evidence="1" type="ORF">N784_15020</name>
</gene>